<keyword evidence="7" id="KW-0411">Iron-sulfur</keyword>
<dbReference type="InterPro" id="IPR016171">
    <property type="entry name" value="Vanillyl_alc_oxidase_C-sub2"/>
</dbReference>
<evidence type="ECO:0000256" key="6">
    <source>
        <dbReference type="ARBA" id="ARBA00023004"/>
    </source>
</evidence>
<dbReference type="RefSeq" id="WP_379044478.1">
    <property type="nucleotide sequence ID" value="NZ_JBHULZ010000023.1"/>
</dbReference>
<dbReference type="PROSITE" id="PS51379">
    <property type="entry name" value="4FE4S_FER_2"/>
    <property type="match status" value="1"/>
</dbReference>
<evidence type="ECO:0000313" key="10">
    <source>
        <dbReference type="EMBL" id="MFD2697152.1"/>
    </source>
</evidence>
<dbReference type="PANTHER" id="PTHR11748">
    <property type="entry name" value="D-LACTATE DEHYDROGENASE"/>
    <property type="match status" value="1"/>
</dbReference>
<dbReference type="InterPro" id="IPR016164">
    <property type="entry name" value="FAD-linked_Oxase-like_C"/>
</dbReference>
<dbReference type="Gene3D" id="1.10.1060.10">
    <property type="entry name" value="Alpha-helical ferredoxin"/>
    <property type="match status" value="1"/>
</dbReference>
<dbReference type="PANTHER" id="PTHR11748:SF119">
    <property type="entry name" value="D-2-HYDROXYGLUTARATE DEHYDROGENASE"/>
    <property type="match status" value="1"/>
</dbReference>
<keyword evidence="3" id="KW-0479">Metal-binding</keyword>
<dbReference type="PROSITE" id="PS51387">
    <property type="entry name" value="FAD_PCMH"/>
    <property type="match status" value="1"/>
</dbReference>
<dbReference type="InterPro" id="IPR017896">
    <property type="entry name" value="4Fe4S_Fe-S-bd"/>
</dbReference>
<evidence type="ECO:0000256" key="7">
    <source>
        <dbReference type="ARBA" id="ARBA00023014"/>
    </source>
</evidence>
<dbReference type="SUPFAM" id="SSF46548">
    <property type="entry name" value="alpha-helical ferredoxin"/>
    <property type="match status" value="1"/>
</dbReference>
<keyword evidence="4" id="KW-0274">FAD</keyword>
<dbReference type="SUPFAM" id="SSF56176">
    <property type="entry name" value="FAD-binding/transporter-associated domain-like"/>
    <property type="match status" value="1"/>
</dbReference>
<dbReference type="InterPro" id="IPR036318">
    <property type="entry name" value="FAD-bd_PCMH-like_sf"/>
</dbReference>
<protein>
    <submittedName>
        <fullName evidence="10">FAD-binding and (Fe-S)-binding domain-containing protein</fullName>
    </submittedName>
</protein>
<evidence type="ECO:0000256" key="2">
    <source>
        <dbReference type="ARBA" id="ARBA00022630"/>
    </source>
</evidence>
<keyword evidence="2" id="KW-0285">Flavoprotein</keyword>
<gene>
    <name evidence="10" type="ORF">ACFSQ0_04035</name>
</gene>
<feature type="domain" description="4Fe-4S ferredoxin-type" evidence="8">
    <location>
        <begin position="618"/>
        <end position="649"/>
    </location>
</feature>
<evidence type="ECO:0000259" key="9">
    <source>
        <dbReference type="PROSITE" id="PS51387"/>
    </source>
</evidence>
<evidence type="ECO:0000256" key="1">
    <source>
        <dbReference type="ARBA" id="ARBA00001974"/>
    </source>
</evidence>
<dbReference type="EMBL" id="JBHULZ010000023">
    <property type="protein sequence ID" value="MFD2697152.1"/>
    <property type="molecule type" value="Genomic_DNA"/>
</dbReference>
<dbReference type="InterPro" id="IPR016169">
    <property type="entry name" value="FAD-bd_PCMH_sub2"/>
</dbReference>
<reference evidence="11" key="1">
    <citation type="journal article" date="2019" name="Int. J. Syst. Evol. Microbiol.">
        <title>The Global Catalogue of Microorganisms (GCM) 10K type strain sequencing project: providing services to taxonomists for standard genome sequencing and annotation.</title>
        <authorList>
            <consortium name="The Broad Institute Genomics Platform"/>
            <consortium name="The Broad Institute Genome Sequencing Center for Infectious Disease"/>
            <person name="Wu L."/>
            <person name="Ma J."/>
        </authorList>
    </citation>
    <scope>NUCLEOTIDE SEQUENCE [LARGE SCALE GENOMIC DNA]</scope>
    <source>
        <strain evidence="11">KCTC 42255</strain>
    </source>
</reference>
<sequence length="970" mass="109121">MKSLKKSQLLVLQDSLEGEIYTGDLYKKIYATDASVYREIPLAVAFPKSDADVVLLIKFAQKNKIAVIPRAAGTSLAGQTTGKGIVIDCSRYLNRVIKINAEQKKAVVQGGVVRDELNQLLKPYQLFFGPNTSTSNRCTIAGMIGNNSSGTTSIQYGTTRDKLIALKVVLHTGQVIRLTSKNVTELQHLQQDQTWEGNLYRQILSLLQNSNNQKNIREVYPHPEIHRRNTGYALDILLNQKPFNEKGESFNLAKLICGSEGTLAFILEAELALDNLPPANEALLAVHFYNVTDALEAVETTMQSNLYMCELMDKTILDCTKGHLTYQASRFFIQGDPGAILLCELRSDSPESLQKQLNVLQEKLNQQTRAYASPVLYNEDILKAIELRKAGLGLLANLKSNKKAVACIEDTAVRLTDLASYIKDFTAIMNKYQQQAVYYAHAGAGELHLRPILDLKQKEDIVLFEKITREVALLVKRYRGSFSGEHGDGRVRSPFLPEILGPQVMNLLQQVKEWFDPDYIFNPHKIIQPKAMTQNLRYDIAQAKPAQLHTMFNFGREFLKEVEQCNGSGDCRKGIGAGGVMCPSYRATKNERDTTRARANLLRELLTYPDKKNPLSNKAVKEVLSLCVSCKACKKECPSNVDLATFKSEALFHYFNSNARPLSDYVFAYQHKLLKASKSFNWFIQVSWFQKFLKKGLAIAPERELPLTAKKSLRAMLKNRHKQQISNQQPTPVYLFIDEFTDLLDPTIGFTALKLLERLGYDVVVTAHKASGRAFLSKGFLKQAKKLAVFNVNHFTEIMPHNAVLVGIEPSAILTFRDEYIKLHPNQKKAKKLALKTFLLEEFLAKEIDRGHIKTTAFSKEKKTIKIHTHCHQKALGQSQDTFKILNLPKNYSVKLMATGCCGMAGSFGYEKENYAISLKMAEQNLMGKLKNLDKETLIVANGTSCREQIKHCSPIKAKHPIEVLYNALL</sequence>
<evidence type="ECO:0000313" key="11">
    <source>
        <dbReference type="Proteomes" id="UP001597357"/>
    </source>
</evidence>
<dbReference type="InterPro" id="IPR017900">
    <property type="entry name" value="4Fe4S_Fe_S_CS"/>
</dbReference>
<keyword evidence="6" id="KW-0408">Iron</keyword>
<evidence type="ECO:0000259" key="8">
    <source>
        <dbReference type="PROSITE" id="PS51379"/>
    </source>
</evidence>
<dbReference type="PROSITE" id="PS00198">
    <property type="entry name" value="4FE4S_FER_1"/>
    <property type="match status" value="1"/>
</dbReference>
<dbReference type="InterPro" id="IPR004113">
    <property type="entry name" value="FAD-bd_oxidored_4_C"/>
</dbReference>
<name>A0ABW5SBU3_9FLAO</name>
<dbReference type="Gene3D" id="3.30.70.2740">
    <property type="match status" value="1"/>
</dbReference>
<dbReference type="SUPFAM" id="SSF55103">
    <property type="entry name" value="FAD-linked oxidases, C-terminal domain"/>
    <property type="match status" value="1"/>
</dbReference>
<dbReference type="InterPro" id="IPR009051">
    <property type="entry name" value="Helical_ferredxn"/>
</dbReference>
<comment type="cofactor">
    <cofactor evidence="1">
        <name>FAD</name>
        <dbReference type="ChEBI" id="CHEBI:57692"/>
    </cofactor>
</comment>
<dbReference type="Pfam" id="PF02913">
    <property type="entry name" value="FAD-oxidase_C"/>
    <property type="match status" value="1"/>
</dbReference>
<evidence type="ECO:0000256" key="5">
    <source>
        <dbReference type="ARBA" id="ARBA00023002"/>
    </source>
</evidence>
<keyword evidence="11" id="KW-1185">Reference proteome</keyword>
<dbReference type="InterPro" id="IPR006094">
    <property type="entry name" value="Oxid_FAD_bind_N"/>
</dbReference>
<proteinExistence type="predicted"/>
<dbReference type="Gene3D" id="3.30.465.10">
    <property type="match status" value="1"/>
</dbReference>
<feature type="domain" description="FAD-binding PCMH-type" evidence="9">
    <location>
        <begin position="37"/>
        <end position="276"/>
    </location>
</feature>
<organism evidence="10 11">
    <name type="scientific">Mesonia sediminis</name>
    <dbReference type="NCBI Taxonomy" id="1703946"/>
    <lineage>
        <taxon>Bacteria</taxon>
        <taxon>Pseudomonadati</taxon>
        <taxon>Bacteroidota</taxon>
        <taxon>Flavobacteriia</taxon>
        <taxon>Flavobacteriales</taxon>
        <taxon>Flavobacteriaceae</taxon>
        <taxon>Mesonia</taxon>
    </lineage>
</organism>
<dbReference type="Gene3D" id="1.10.45.10">
    <property type="entry name" value="Vanillyl-alcohol Oxidase, Chain A, domain 4"/>
    <property type="match status" value="1"/>
</dbReference>
<dbReference type="Pfam" id="PF13534">
    <property type="entry name" value="Fer4_17"/>
    <property type="match status" value="1"/>
</dbReference>
<evidence type="ECO:0000256" key="4">
    <source>
        <dbReference type="ARBA" id="ARBA00022827"/>
    </source>
</evidence>
<accession>A0ABW5SBU3</accession>
<dbReference type="Pfam" id="PF01565">
    <property type="entry name" value="FAD_binding_4"/>
    <property type="match status" value="1"/>
</dbReference>
<keyword evidence="5" id="KW-0560">Oxidoreductase</keyword>
<comment type="caution">
    <text evidence="10">The sequence shown here is derived from an EMBL/GenBank/DDBJ whole genome shotgun (WGS) entry which is preliminary data.</text>
</comment>
<dbReference type="Proteomes" id="UP001597357">
    <property type="component" value="Unassembled WGS sequence"/>
</dbReference>
<evidence type="ECO:0000256" key="3">
    <source>
        <dbReference type="ARBA" id="ARBA00022723"/>
    </source>
</evidence>
<dbReference type="InterPro" id="IPR016166">
    <property type="entry name" value="FAD-bd_PCMH"/>
</dbReference>